<evidence type="ECO:0000313" key="1">
    <source>
        <dbReference type="EMBL" id="NGO62824.1"/>
    </source>
</evidence>
<accession>A0A6M1RMN2</accession>
<keyword evidence="2" id="KW-1185">Reference proteome</keyword>
<organism evidence="1 2">
    <name type="scientific">Rhizobium daejeonense</name>
    <dbReference type="NCBI Taxonomy" id="240521"/>
    <lineage>
        <taxon>Bacteria</taxon>
        <taxon>Pseudomonadati</taxon>
        <taxon>Pseudomonadota</taxon>
        <taxon>Alphaproteobacteria</taxon>
        <taxon>Hyphomicrobiales</taxon>
        <taxon>Rhizobiaceae</taxon>
        <taxon>Rhizobium/Agrobacterium group</taxon>
        <taxon>Rhizobium</taxon>
    </lineage>
</organism>
<evidence type="ECO:0000313" key="2">
    <source>
        <dbReference type="Proteomes" id="UP000477849"/>
    </source>
</evidence>
<dbReference type="RefSeq" id="WP_164490785.1">
    <property type="nucleotide sequence ID" value="NZ_CP048427.1"/>
</dbReference>
<reference evidence="1 2" key="1">
    <citation type="submission" date="2020-02" db="EMBL/GenBank/DDBJ databases">
        <title>Genome sequence of the type strain CCBAU10050 of Rhizobium daejeonense.</title>
        <authorList>
            <person name="Gao J."/>
            <person name="Sun J."/>
        </authorList>
    </citation>
    <scope>NUCLEOTIDE SEQUENCE [LARGE SCALE GENOMIC DNA]</scope>
    <source>
        <strain evidence="1 2">CCBAU10050</strain>
    </source>
</reference>
<proteinExistence type="predicted"/>
<name>A0A6M1RMN2_9HYPH</name>
<gene>
    <name evidence="1" type="ORF">G6N76_03995</name>
</gene>
<comment type="caution">
    <text evidence="1">The sequence shown here is derived from an EMBL/GenBank/DDBJ whole genome shotgun (WGS) entry which is preliminary data.</text>
</comment>
<dbReference type="EMBL" id="JAAKZH010000001">
    <property type="protein sequence ID" value="NGO62824.1"/>
    <property type="molecule type" value="Genomic_DNA"/>
</dbReference>
<dbReference type="AlphaFoldDB" id="A0A6M1RMN2"/>
<sequence>MNQIASVFPRIAVVAVVAAGLSMAVALAFAGWLQHGAAIFLALSENGFSLCF</sequence>
<dbReference type="Proteomes" id="UP000477849">
    <property type="component" value="Unassembled WGS sequence"/>
</dbReference>
<protein>
    <submittedName>
        <fullName evidence="1">Uncharacterized protein</fullName>
    </submittedName>
</protein>